<feature type="chain" id="PRO_5003259596" description="TrbL/VirB6 plasmid conjugal transfer protein" evidence="2">
    <location>
        <begin position="23"/>
        <end position="463"/>
    </location>
</feature>
<sequence length="463" mass="48713">MNVKALRTALFVLVLALGVAEAAGCVSEIPSAAEQRINLESFVPDPGCWIYNTLTQLEEYGVPGFAESVGKGLLFAGAAFAMIRALSTNSWNQTFLSLLYSGIAFTMINGYGAHSGPGYTIAKTFLDGWQSLYVASASMANEQINTTVIDGTKAISAAMWEYTASVAEIQANQQIMEVMGNFEDPAALENIVDYANERALNRIDGNNIAGDLTPASWAFVLLLGIYGIFAAIVFSSGLMMTLLVMLFPLFVAITALGQKRAAWNAFSLAVGQLLVIMITPAMMNIMLATTMKAPLASMQQSLEVSANQAKNQVMASRQNWEECKTLFAGAQDVAFSGCFDTALNGVKKLQMFEFIGSTLYDSVMGIVLGVIAIVISFSILILQIRRVPAVVMQVMGAMGGGESSGVGSNPVAGAMSSAGSSLGGNASGMVQHAATKAIDSKTAGAATAITKVAQANGWGKGKR</sequence>
<evidence type="ECO:0008006" key="5">
    <source>
        <dbReference type="Google" id="ProtNLM"/>
    </source>
</evidence>
<keyword evidence="1" id="KW-0812">Transmembrane</keyword>
<reference evidence="3 4" key="2">
    <citation type="journal article" date="2012" name="Stand. Genomic Sci.">
        <title>Complete genome sequence of the orange-red pigmented, radioresistant Deinococcus proteolyticus type strain (MRP(T)).</title>
        <authorList>
            <person name="Copeland A."/>
            <person name="Zeytun A."/>
            <person name="Yassawong M."/>
            <person name="Nolan M."/>
            <person name="Lucas S."/>
            <person name="Hammon N."/>
            <person name="Deshpande S."/>
            <person name="Cheng J.F."/>
            <person name="Han C."/>
            <person name="Tapia R."/>
            <person name="Goodwin L.A."/>
            <person name="Pitluck S."/>
            <person name="Mavromatis K."/>
            <person name="Liolios K."/>
            <person name="Pagani I."/>
            <person name="Ivanova N."/>
            <person name="Mikhailova N."/>
            <person name="Pati A."/>
            <person name="Chen A."/>
            <person name="Palaniappan K."/>
            <person name="Land M."/>
            <person name="Hauser L."/>
            <person name="Jeffries C.D."/>
            <person name="Brambilla E.M."/>
            <person name="Rohde M."/>
            <person name="Sikorski J."/>
            <person name="Pukall R."/>
            <person name="Goker M."/>
            <person name="Detter J.C."/>
            <person name="Woyke T."/>
            <person name="Bristow J."/>
            <person name="Eisen J.A."/>
            <person name="Markowitz V."/>
            <person name="Hugenholtz P."/>
            <person name="Kyrpides N.C."/>
            <person name="Klenk H.P."/>
            <person name="Lapidus A."/>
        </authorList>
    </citation>
    <scope>NUCLEOTIDE SEQUENCE [LARGE SCALE GENOMIC DNA]</scope>
    <source>
        <strain evidence="4">ATCC 35074 / DSM 20540 / JCM 6276 / NBRC 101906 / NCIMB 13154 / VKM Ac-1939 / CCM 2703 / MRP</strain>
        <plasmid evidence="4">Plasmid pDEIPR02</plasmid>
    </source>
</reference>
<evidence type="ECO:0000313" key="3">
    <source>
        <dbReference type="EMBL" id="ADY27618.1"/>
    </source>
</evidence>
<geneLocation type="plasmid" evidence="3 4">
    <name>pDEIPR02</name>
</geneLocation>
<dbReference type="KEGG" id="dpt:Deipr_2501"/>
<feature type="transmembrane region" description="Helical" evidence="1">
    <location>
        <begin position="363"/>
        <end position="382"/>
    </location>
</feature>
<feature type="signal peptide" evidence="2">
    <location>
        <begin position="1"/>
        <end position="22"/>
    </location>
</feature>
<dbReference type="EMBL" id="CP002538">
    <property type="protein sequence ID" value="ADY27618.1"/>
    <property type="molecule type" value="Genomic_DNA"/>
</dbReference>
<organism evidence="3 4">
    <name type="scientific">Deinococcus proteolyticus (strain ATCC 35074 / DSM 20540 / JCM 6276 / NBRC 101906 / NCIMB 13154 / VKM Ac-1939 / CCM 2703 / MRP)</name>
    <dbReference type="NCBI Taxonomy" id="693977"/>
    <lineage>
        <taxon>Bacteria</taxon>
        <taxon>Thermotogati</taxon>
        <taxon>Deinococcota</taxon>
        <taxon>Deinococci</taxon>
        <taxon>Deinococcales</taxon>
        <taxon>Deinococcaceae</taxon>
        <taxon>Deinococcus</taxon>
    </lineage>
</organism>
<feature type="transmembrane region" description="Helical" evidence="1">
    <location>
        <begin position="217"/>
        <end position="250"/>
    </location>
</feature>
<name>F0RQQ9_DEIPM</name>
<reference evidence="4" key="1">
    <citation type="submission" date="2011-02" db="EMBL/GenBank/DDBJ databases">
        <title>The complete sequence of plasmid2 of Deinococcus proteolyticus DSM 20540.</title>
        <authorList>
            <consortium name="US DOE Joint Genome Institute (JGI-PGF)"/>
            <person name="Lucas S."/>
            <person name="Copeland A."/>
            <person name="Lapidus A."/>
            <person name="Bruce D."/>
            <person name="Goodwin L."/>
            <person name="Pitluck S."/>
            <person name="Kyrpides N."/>
            <person name="Mavromatis K."/>
            <person name="Pagani I."/>
            <person name="Ivanova N."/>
            <person name="Ovchinnikova G."/>
            <person name="Zeytun A."/>
            <person name="Detter J.C."/>
            <person name="Han C."/>
            <person name="Land M."/>
            <person name="Hauser L."/>
            <person name="Markowitz V."/>
            <person name="Cheng J.-F."/>
            <person name="Hugenholtz P."/>
            <person name="Woyke T."/>
            <person name="Wu D."/>
            <person name="Pukall R."/>
            <person name="Steenblock K."/>
            <person name="Brambilla E."/>
            <person name="Klenk H.-P."/>
            <person name="Eisen J.A."/>
        </authorList>
    </citation>
    <scope>NUCLEOTIDE SEQUENCE [LARGE SCALE GENOMIC DNA]</scope>
    <source>
        <strain evidence="4">ATCC 35074 / DSM 20540 / JCM 6276 / NBRC 101906 / NCIMB 13154 / VKM Ac-1939 / CCM 2703 / MRP</strain>
        <plasmid evidence="4">Plasmid pDEIPR02</plasmid>
    </source>
</reference>
<keyword evidence="3" id="KW-0614">Plasmid</keyword>
<dbReference type="Proteomes" id="UP000007718">
    <property type="component" value="Plasmid pDEIPR02"/>
</dbReference>
<proteinExistence type="predicted"/>
<dbReference type="RefSeq" id="WP_013615972.1">
    <property type="nucleotide sequence ID" value="NC_015162.1"/>
</dbReference>
<keyword evidence="1" id="KW-1133">Transmembrane helix</keyword>
<dbReference type="AlphaFoldDB" id="F0RQQ9"/>
<keyword evidence="1" id="KW-0472">Membrane</keyword>
<feature type="transmembrane region" description="Helical" evidence="1">
    <location>
        <begin position="262"/>
        <end position="287"/>
    </location>
</feature>
<evidence type="ECO:0000256" key="1">
    <source>
        <dbReference type="SAM" id="Phobius"/>
    </source>
</evidence>
<keyword evidence="2" id="KW-0732">Signal</keyword>
<protein>
    <recommendedName>
        <fullName evidence="5">TrbL/VirB6 plasmid conjugal transfer protein</fullName>
    </recommendedName>
</protein>
<keyword evidence="4" id="KW-1185">Reference proteome</keyword>
<gene>
    <name evidence="3" type="ordered locus">Deipr_2501</name>
</gene>
<evidence type="ECO:0000313" key="4">
    <source>
        <dbReference type="Proteomes" id="UP000007718"/>
    </source>
</evidence>
<evidence type="ECO:0000256" key="2">
    <source>
        <dbReference type="SAM" id="SignalP"/>
    </source>
</evidence>
<accession>F0RQQ9</accession>
<dbReference type="OrthoDB" id="53917at2"/>
<dbReference type="HOGENOM" id="CLU_590148_0_0_0"/>